<feature type="region of interest" description="Disordered" evidence="1">
    <location>
        <begin position="296"/>
        <end position="320"/>
    </location>
</feature>
<feature type="region of interest" description="Disordered" evidence="1">
    <location>
        <begin position="336"/>
        <end position="370"/>
    </location>
</feature>
<dbReference type="Pfam" id="PF12937">
    <property type="entry name" value="F-box-like"/>
    <property type="match status" value="1"/>
</dbReference>
<evidence type="ECO:0000313" key="4">
    <source>
        <dbReference type="Proteomes" id="UP000092666"/>
    </source>
</evidence>
<dbReference type="InterPro" id="IPR036047">
    <property type="entry name" value="F-box-like_dom_sf"/>
</dbReference>
<feature type="compositionally biased region" description="Low complexity" evidence="1">
    <location>
        <begin position="308"/>
        <end position="320"/>
    </location>
</feature>
<proteinExistence type="predicted"/>
<dbReference type="AlphaFoldDB" id="A0A1B9GNL7"/>
<dbReference type="SUPFAM" id="SSF81383">
    <property type="entry name" value="F-box domain"/>
    <property type="match status" value="1"/>
</dbReference>
<feature type="compositionally biased region" description="Polar residues" evidence="1">
    <location>
        <begin position="489"/>
        <end position="503"/>
    </location>
</feature>
<feature type="compositionally biased region" description="Low complexity" evidence="1">
    <location>
        <begin position="346"/>
        <end position="362"/>
    </location>
</feature>
<evidence type="ECO:0000259" key="2">
    <source>
        <dbReference type="Pfam" id="PF12937"/>
    </source>
</evidence>
<organism evidence="3 4">
    <name type="scientific">Kwoniella heveanensis BCC8398</name>
    <dbReference type="NCBI Taxonomy" id="1296120"/>
    <lineage>
        <taxon>Eukaryota</taxon>
        <taxon>Fungi</taxon>
        <taxon>Dikarya</taxon>
        <taxon>Basidiomycota</taxon>
        <taxon>Agaricomycotina</taxon>
        <taxon>Tremellomycetes</taxon>
        <taxon>Tremellales</taxon>
        <taxon>Cryptococcaceae</taxon>
        <taxon>Kwoniella</taxon>
    </lineage>
</organism>
<name>A0A1B9GNL7_9TREE</name>
<feature type="region of interest" description="Disordered" evidence="1">
    <location>
        <begin position="196"/>
        <end position="237"/>
    </location>
</feature>
<feature type="region of interest" description="Disordered" evidence="1">
    <location>
        <begin position="482"/>
        <end position="520"/>
    </location>
</feature>
<feature type="region of interest" description="Disordered" evidence="1">
    <location>
        <begin position="1"/>
        <end position="29"/>
    </location>
</feature>
<sequence length="667" mass="72345">MSDTDTAVAVDPPCPSPASSPTVRHHDGLSSPVLPEDVLLKIPSYVSHRPTLAAISMTCKQLHKVCTPLVWEHLVLGPRDYVPPALRLGKRQQCETGVGLSSNLRVESGIKDAEKKNEVAALSAQHMQQRALTIGDSDNGQDANLRYVKKITIRPHCQHFCQPLRSPSYTHARIARSRHPNHGHAVQAVAVGLNQGQDQNQNQIGENGEGLSHEERERRDGGQGDASSVTGPGMRLGLGPLADVDVVEIRIDEQYDYHQVPLVPVSLRQDPGIASSSPSSPLNPTALMISATNQVTSPHATSAPRSIPGTGSNSNSSSTPGLAANVLTTRTSNVTSLPRRFDDPLTTNSTTAPTTSQAATTQRQHAPPHIHTARCRPAVSIEPCHILRAIDPKTLILRYPDYPLSKLPERRHPRLEGLKPETLIVVTPANSVLGGSPILQIGVHWRRSLRRIVWIFIPSKPNNDSVATSGSGAPLALDYSKGKRKANDIHSSSSSESGKNAQNMEDMDKPKPTKGTAKPSLNRPALYNYFYDAGKCIKYTRAKLTIVNGDHLVRQATVPKPSSNLSGMVEREAQETDHVDTGFMERALRKGLQGGHETVVSNNPVETPSHIRDTQGEIRFITLDEYLLSASGSAATTLTPEAAVNVGGDWRDVLDIDDVQEWCRASR</sequence>
<evidence type="ECO:0000313" key="3">
    <source>
        <dbReference type="EMBL" id="OCF32618.1"/>
    </source>
</evidence>
<reference evidence="4" key="2">
    <citation type="submission" date="2013-12" db="EMBL/GenBank/DDBJ databases">
        <title>Evolution of pathogenesis and genome organization in the Tremellales.</title>
        <authorList>
            <person name="Cuomo C."/>
            <person name="Litvintseva A."/>
            <person name="Heitman J."/>
            <person name="Chen Y."/>
            <person name="Sun S."/>
            <person name="Springer D."/>
            <person name="Dromer F."/>
            <person name="Young S."/>
            <person name="Zeng Q."/>
            <person name="Chapman S."/>
            <person name="Gujja S."/>
            <person name="Saif S."/>
            <person name="Birren B."/>
        </authorList>
    </citation>
    <scope>NUCLEOTIDE SEQUENCE [LARGE SCALE GENOMIC DNA]</scope>
    <source>
        <strain evidence="4">BCC8398</strain>
    </source>
</reference>
<keyword evidence="4" id="KW-1185">Reference proteome</keyword>
<protein>
    <recommendedName>
        <fullName evidence="2">F-box domain-containing protein</fullName>
    </recommendedName>
</protein>
<dbReference type="OrthoDB" id="2565023at2759"/>
<evidence type="ECO:0000256" key="1">
    <source>
        <dbReference type="SAM" id="MobiDB-lite"/>
    </source>
</evidence>
<dbReference type="Proteomes" id="UP000092666">
    <property type="component" value="Unassembled WGS sequence"/>
</dbReference>
<feature type="domain" description="F-box" evidence="2">
    <location>
        <begin position="34"/>
        <end position="76"/>
    </location>
</feature>
<feature type="compositionally biased region" description="Basic and acidic residues" evidence="1">
    <location>
        <begin position="211"/>
        <end position="222"/>
    </location>
</feature>
<dbReference type="InterPro" id="IPR001810">
    <property type="entry name" value="F-box_dom"/>
</dbReference>
<dbReference type="EMBL" id="KI669507">
    <property type="protein sequence ID" value="OCF32618.1"/>
    <property type="molecule type" value="Genomic_DNA"/>
</dbReference>
<feature type="compositionally biased region" description="Low complexity" evidence="1">
    <location>
        <begin position="196"/>
        <end position="210"/>
    </location>
</feature>
<gene>
    <name evidence="3" type="ORF">I316_05798</name>
</gene>
<accession>A0A1B9GNL7</accession>
<reference evidence="3 4" key="1">
    <citation type="submission" date="2013-07" db="EMBL/GenBank/DDBJ databases">
        <title>The Genome Sequence of Cryptococcus heveanensis BCC8398.</title>
        <authorList>
            <consortium name="The Broad Institute Genome Sequencing Platform"/>
            <person name="Cuomo C."/>
            <person name="Litvintseva A."/>
            <person name="Chen Y."/>
            <person name="Heitman J."/>
            <person name="Sun S."/>
            <person name="Springer D."/>
            <person name="Dromer F."/>
            <person name="Young S.K."/>
            <person name="Zeng Q."/>
            <person name="Gargeya S."/>
            <person name="Fitzgerald M."/>
            <person name="Abouelleil A."/>
            <person name="Alvarado L."/>
            <person name="Berlin A.M."/>
            <person name="Chapman S.B."/>
            <person name="Dewar J."/>
            <person name="Goldberg J."/>
            <person name="Griggs A."/>
            <person name="Gujja S."/>
            <person name="Hansen M."/>
            <person name="Howarth C."/>
            <person name="Imamovic A."/>
            <person name="Larimer J."/>
            <person name="McCowan C."/>
            <person name="Murphy C."/>
            <person name="Pearson M."/>
            <person name="Priest M."/>
            <person name="Roberts A."/>
            <person name="Saif S."/>
            <person name="Shea T."/>
            <person name="Sykes S."/>
            <person name="Wortman J."/>
            <person name="Nusbaum C."/>
            <person name="Birren B."/>
        </authorList>
    </citation>
    <scope>NUCLEOTIDE SEQUENCE [LARGE SCALE GENOMIC DNA]</scope>
    <source>
        <strain evidence="3 4">BCC8398</strain>
    </source>
</reference>